<dbReference type="EMBL" id="JAAWWB010000028">
    <property type="protein sequence ID" value="KAG6747829.1"/>
    <property type="molecule type" value="Genomic_DNA"/>
</dbReference>
<keyword evidence="3" id="KW-1185">Reference proteome</keyword>
<comment type="caution">
    <text evidence="2">The sequence shown here is derived from an EMBL/GenBank/DDBJ whole genome shotgun (WGS) entry which is preliminary data.</text>
</comment>
<feature type="compositionally biased region" description="Low complexity" evidence="1">
    <location>
        <begin position="167"/>
        <end position="182"/>
    </location>
</feature>
<evidence type="ECO:0000313" key="3">
    <source>
        <dbReference type="Proteomes" id="UP000886885"/>
    </source>
</evidence>
<feature type="region of interest" description="Disordered" evidence="1">
    <location>
        <begin position="164"/>
        <end position="261"/>
    </location>
</feature>
<proteinExistence type="predicted"/>
<feature type="region of interest" description="Disordered" evidence="1">
    <location>
        <begin position="49"/>
        <end position="83"/>
    </location>
</feature>
<reference evidence="2" key="1">
    <citation type="journal article" date="2020" name="bioRxiv">
        <title>Hybrid origin of Populus tomentosa Carr. identified through genome sequencing and phylogenomic analysis.</title>
        <authorList>
            <person name="An X."/>
            <person name="Gao K."/>
            <person name="Chen Z."/>
            <person name="Li J."/>
            <person name="Yang X."/>
            <person name="Yang X."/>
            <person name="Zhou J."/>
            <person name="Guo T."/>
            <person name="Zhao T."/>
            <person name="Huang S."/>
            <person name="Miao D."/>
            <person name="Khan W.U."/>
            <person name="Rao P."/>
            <person name="Ye M."/>
            <person name="Lei B."/>
            <person name="Liao W."/>
            <person name="Wang J."/>
            <person name="Ji L."/>
            <person name="Li Y."/>
            <person name="Guo B."/>
            <person name="Mustafa N.S."/>
            <person name="Li S."/>
            <person name="Yun Q."/>
            <person name="Keller S.R."/>
            <person name="Mao J."/>
            <person name="Zhang R."/>
            <person name="Strauss S.H."/>
        </authorList>
    </citation>
    <scope>NUCLEOTIDE SEQUENCE</scope>
    <source>
        <strain evidence="2">GM15</strain>
        <tissue evidence="2">Leaf</tissue>
    </source>
</reference>
<dbReference type="Proteomes" id="UP000886885">
    <property type="component" value="Chromosome 14D"/>
</dbReference>
<accession>A0A8X8C9W3</accession>
<gene>
    <name evidence="2" type="ORF">POTOM_047720</name>
</gene>
<dbReference type="PANTHER" id="PTHR35486:SF1">
    <property type="entry name" value="OS02G0689500 PROTEIN"/>
    <property type="match status" value="1"/>
</dbReference>
<organism evidence="2 3">
    <name type="scientific">Populus tomentosa</name>
    <name type="common">Chinese white poplar</name>
    <dbReference type="NCBI Taxonomy" id="118781"/>
    <lineage>
        <taxon>Eukaryota</taxon>
        <taxon>Viridiplantae</taxon>
        <taxon>Streptophyta</taxon>
        <taxon>Embryophyta</taxon>
        <taxon>Tracheophyta</taxon>
        <taxon>Spermatophyta</taxon>
        <taxon>Magnoliopsida</taxon>
        <taxon>eudicotyledons</taxon>
        <taxon>Gunneridae</taxon>
        <taxon>Pentapetalae</taxon>
        <taxon>rosids</taxon>
        <taxon>fabids</taxon>
        <taxon>Malpighiales</taxon>
        <taxon>Salicaceae</taxon>
        <taxon>Saliceae</taxon>
        <taxon>Populus</taxon>
    </lineage>
</organism>
<name>A0A8X8C9W3_POPTO</name>
<dbReference type="PANTHER" id="PTHR35486">
    <property type="entry name" value="EXPRESSED PROTEIN"/>
    <property type="match status" value="1"/>
</dbReference>
<protein>
    <submittedName>
        <fullName evidence="2">Uncharacterized protein</fullName>
    </submittedName>
</protein>
<feature type="compositionally biased region" description="Low complexity" evidence="1">
    <location>
        <begin position="230"/>
        <end position="243"/>
    </location>
</feature>
<dbReference type="AlphaFoldDB" id="A0A8X8C9W3"/>
<feature type="compositionally biased region" description="Polar residues" evidence="1">
    <location>
        <begin position="188"/>
        <end position="200"/>
    </location>
</feature>
<evidence type="ECO:0000313" key="2">
    <source>
        <dbReference type="EMBL" id="KAG6747829.1"/>
    </source>
</evidence>
<sequence>MRCNKHPCDLSSSVGVCAFCLRERLSALIAAQVQIQQQQQQIAQLAKAHHHPRAAAVIDESRKSDSNSQHHHHQQQPPPLIFPLSVSPYVSRRKSDDHSSWSAHNQHHNLRFYSTPQVGPTYNTTSSTTTTAAYKKRNKKLSLFSSLFWSRSDKCSAHSTGYRDSIEASSSSSPSWLSTIFSGGRGKQPTQLSMGYSGSVSGKPRQRLDRGMSPARGSDSEEDCENCDRSPSGSGFSLESSPGWKKTPVSQASMRRGKAGHTRNVSGLTFCLSPLVRASPNRNWSQKGGLPPELGLSGEIRAPVKPHLSAAASFCANRSRKLADFGRFNHNR</sequence>
<dbReference type="OrthoDB" id="688025at2759"/>
<evidence type="ECO:0000256" key="1">
    <source>
        <dbReference type="SAM" id="MobiDB-lite"/>
    </source>
</evidence>